<evidence type="ECO:0000313" key="9">
    <source>
        <dbReference type="Proteomes" id="UP000068026"/>
    </source>
</evidence>
<evidence type="ECO:0000256" key="3">
    <source>
        <dbReference type="PROSITE-ProRule" id="PRU00284"/>
    </source>
</evidence>
<dbReference type="GO" id="GO:0004888">
    <property type="term" value="F:transmembrane signaling receptor activity"/>
    <property type="evidence" value="ECO:0007669"/>
    <property type="project" value="TreeGrafter"/>
</dbReference>
<evidence type="ECO:0000256" key="2">
    <source>
        <dbReference type="ARBA" id="ARBA00029447"/>
    </source>
</evidence>
<sequence>MLRRMKLAKKIAIYIGGTLIVFLALLVSVSVFQANKALRTTVNEEFSGLATQNGLIVQAMMDDANTTAKNLQYYFQDQYEKESKYTPEADAEVLTKPSIVYNVALQEKNYKKESFFANTAWPMVKNNQDISGMGIYFEPYAFDPSVRDYAIYVNTESAQDQRVTSEGNYESYSNEEYYRIAKETKQQYITNPMIYEGNQLCSVCYPILNNNEVKGAVNVDVIVSNFSKIESVNEKYPTMFANILTQEGIYVYDSTSNELPGTNMKERNSTEVYEEILAEFAKGEPFQLEAPYIGLDGKTKQYARYFYPIDCGQQTWWAQTSVETKDLNKDVFRLTAIMLIMSVLALLVIIIIIMVLLKKMLKPIDSVVEAAENISIGCFDIDLEADSEDEIGKLAETFQATAFNLKTIIQDIGYLLGLMANGNFQVASQCEEKYVGEYREILLAMRGIKIQLSNTLSEINQASEQVSFGSDQVASGAQELSQGAAEQASSIEELSATITIISEHTKQNAEDAENAKLVVAKTEHQVEDCNKQLKEMVTAIKVINDKSNEINEIIKIIDAIAFQTNILALNAAIEAARAGEAGKGFAVVADEVRNLAGKSAEAAKNTALLIEETVNAVEDGTVMAAKTENAMEVVVNGTSAVTKLIERIVGASNEQAQAAGQITFAVEQIASVVQNNSATAEESAATSEELSGQAETLKDLVGKFKLFEEDRQESNYVVDENSEH</sequence>
<dbReference type="PANTHER" id="PTHR43531:SF11">
    <property type="entry name" value="METHYL-ACCEPTING CHEMOTAXIS PROTEIN 3"/>
    <property type="match status" value="1"/>
</dbReference>
<protein>
    <submittedName>
        <fullName evidence="7 8">Methyl-accepting chemotaxis protein</fullName>
    </submittedName>
</protein>
<dbReference type="AlphaFoldDB" id="A0A0X1U899"/>
<feature type="domain" description="HAMP" evidence="6">
    <location>
        <begin position="358"/>
        <end position="410"/>
    </location>
</feature>
<comment type="similarity">
    <text evidence="2">Belongs to the methyl-accepting chemotaxis (MCP) protein family.</text>
</comment>
<dbReference type="SMART" id="SM00283">
    <property type="entry name" value="MA"/>
    <property type="match status" value="1"/>
</dbReference>
<accession>A0A0X1U899</accession>
<dbReference type="Pfam" id="PF22673">
    <property type="entry name" value="MCP-like_PDC_1"/>
    <property type="match status" value="1"/>
</dbReference>
<feature type="domain" description="Methyl-accepting transducer" evidence="5">
    <location>
        <begin position="462"/>
        <end position="691"/>
    </location>
</feature>
<dbReference type="SUPFAM" id="SSF58104">
    <property type="entry name" value="Methyl-accepting chemotaxis protein (MCP) signaling domain"/>
    <property type="match status" value="1"/>
</dbReference>
<keyword evidence="3" id="KW-0807">Transducer</keyword>
<reference evidence="9" key="2">
    <citation type="submission" date="2016-01" db="EMBL/GenBank/DDBJ databases">
        <authorList>
            <person name="Poehlein A."/>
            <person name="Schlien K."/>
            <person name="Gottschalk G."/>
            <person name="Buckel W."/>
            <person name="Daniel R."/>
        </authorList>
    </citation>
    <scope>NUCLEOTIDE SEQUENCE [LARGE SCALE GENOMIC DNA]</scope>
    <source>
        <strain evidence="9">X2</strain>
    </source>
</reference>
<dbReference type="OrthoDB" id="9814363at2"/>
<dbReference type="Pfam" id="PF00672">
    <property type="entry name" value="HAMP"/>
    <property type="match status" value="1"/>
</dbReference>
<dbReference type="Proteomes" id="UP000184204">
    <property type="component" value="Unassembled WGS sequence"/>
</dbReference>
<feature type="transmembrane region" description="Helical" evidence="4">
    <location>
        <begin position="12"/>
        <end position="32"/>
    </location>
</feature>
<keyword evidence="4" id="KW-0472">Membrane</keyword>
<organism evidence="8 10">
    <name type="scientific">Anaerotignum propionicum DSM 1682</name>
    <dbReference type="NCBI Taxonomy" id="991789"/>
    <lineage>
        <taxon>Bacteria</taxon>
        <taxon>Bacillati</taxon>
        <taxon>Bacillota</taxon>
        <taxon>Clostridia</taxon>
        <taxon>Lachnospirales</taxon>
        <taxon>Anaerotignaceae</taxon>
        <taxon>Anaerotignum</taxon>
    </lineage>
</organism>
<dbReference type="GO" id="GO:0007165">
    <property type="term" value="P:signal transduction"/>
    <property type="evidence" value="ECO:0007669"/>
    <property type="project" value="UniProtKB-KW"/>
</dbReference>
<evidence type="ECO:0000259" key="5">
    <source>
        <dbReference type="PROSITE" id="PS50111"/>
    </source>
</evidence>
<proteinExistence type="inferred from homology"/>
<dbReference type="PANTHER" id="PTHR43531">
    <property type="entry name" value="PROTEIN ICFG"/>
    <property type="match status" value="1"/>
</dbReference>
<evidence type="ECO:0000313" key="10">
    <source>
        <dbReference type="Proteomes" id="UP000184204"/>
    </source>
</evidence>
<evidence type="ECO:0000256" key="1">
    <source>
        <dbReference type="ARBA" id="ARBA00022500"/>
    </source>
</evidence>
<evidence type="ECO:0000313" key="7">
    <source>
        <dbReference type="EMBL" id="AMJ41166.1"/>
    </source>
</evidence>
<dbReference type="EMBL" id="CP014223">
    <property type="protein sequence ID" value="AMJ41166.1"/>
    <property type="molecule type" value="Genomic_DNA"/>
</dbReference>
<dbReference type="GO" id="GO:0005886">
    <property type="term" value="C:plasma membrane"/>
    <property type="evidence" value="ECO:0007669"/>
    <property type="project" value="TreeGrafter"/>
</dbReference>
<dbReference type="CDD" id="cd06225">
    <property type="entry name" value="HAMP"/>
    <property type="match status" value="1"/>
</dbReference>
<feature type="transmembrane region" description="Helical" evidence="4">
    <location>
        <begin position="334"/>
        <end position="357"/>
    </location>
</feature>
<dbReference type="Proteomes" id="UP000068026">
    <property type="component" value="Chromosome"/>
</dbReference>
<dbReference type="GO" id="GO:0006935">
    <property type="term" value="P:chemotaxis"/>
    <property type="evidence" value="ECO:0007669"/>
    <property type="project" value="UniProtKB-KW"/>
</dbReference>
<evidence type="ECO:0000256" key="4">
    <source>
        <dbReference type="SAM" id="Phobius"/>
    </source>
</evidence>
<evidence type="ECO:0000259" key="6">
    <source>
        <dbReference type="PROSITE" id="PS50885"/>
    </source>
</evidence>
<reference evidence="7 9" key="1">
    <citation type="journal article" date="2016" name="Genome Announc.">
        <title>Complete Genome Sequence of the Amino Acid-Fermenting Clostridium propionicum X2 (DSM 1682).</title>
        <authorList>
            <person name="Poehlein A."/>
            <person name="Schlien K."/>
            <person name="Chowdhury N.P."/>
            <person name="Gottschalk G."/>
            <person name="Buckel W."/>
            <person name="Daniel R."/>
        </authorList>
    </citation>
    <scope>NUCLEOTIDE SEQUENCE [LARGE SCALE GENOMIC DNA]</scope>
    <source>
        <strain evidence="7 9">X2</strain>
    </source>
</reference>
<keyword evidence="1" id="KW-0145">Chemotaxis</keyword>
<keyword evidence="9" id="KW-1185">Reference proteome</keyword>
<dbReference type="Pfam" id="PF00015">
    <property type="entry name" value="MCPsignal"/>
    <property type="match status" value="1"/>
</dbReference>
<dbReference type="SMART" id="SM00304">
    <property type="entry name" value="HAMP"/>
    <property type="match status" value="1"/>
</dbReference>
<keyword evidence="4" id="KW-0812">Transmembrane</keyword>
<dbReference type="EMBL" id="FQUA01000004">
    <property type="protein sequence ID" value="SHE65038.1"/>
    <property type="molecule type" value="Genomic_DNA"/>
</dbReference>
<dbReference type="PROSITE" id="PS50111">
    <property type="entry name" value="CHEMOTAXIS_TRANSDUC_2"/>
    <property type="match status" value="1"/>
</dbReference>
<dbReference type="CDD" id="cd12913">
    <property type="entry name" value="PDC1_MCP_like"/>
    <property type="match status" value="1"/>
</dbReference>
<dbReference type="KEGG" id="cpro:CPRO_15730"/>
<dbReference type="Gene3D" id="3.30.450.20">
    <property type="entry name" value="PAS domain"/>
    <property type="match status" value="2"/>
</dbReference>
<dbReference type="Gene3D" id="6.10.340.10">
    <property type="match status" value="1"/>
</dbReference>
<dbReference type="Gene3D" id="1.10.287.950">
    <property type="entry name" value="Methyl-accepting chemotaxis protein"/>
    <property type="match status" value="1"/>
</dbReference>
<evidence type="ECO:0000313" key="8">
    <source>
        <dbReference type="EMBL" id="SHE65038.1"/>
    </source>
</evidence>
<name>A0A0X1U899_ANAPI</name>
<dbReference type="InterPro" id="IPR004089">
    <property type="entry name" value="MCPsignal_dom"/>
</dbReference>
<reference evidence="8" key="3">
    <citation type="submission" date="2016-11" db="EMBL/GenBank/DDBJ databases">
        <authorList>
            <person name="Varghese N."/>
            <person name="Submissions S."/>
        </authorList>
    </citation>
    <scope>NUCLEOTIDE SEQUENCE</scope>
    <source>
        <strain evidence="8">DSM 1682</strain>
    </source>
</reference>
<dbReference type="InterPro" id="IPR003660">
    <property type="entry name" value="HAMP_dom"/>
</dbReference>
<dbReference type="InterPro" id="IPR051310">
    <property type="entry name" value="MCP_chemotaxis"/>
</dbReference>
<reference evidence="10" key="4">
    <citation type="submission" date="2016-11" db="EMBL/GenBank/DDBJ databases">
        <authorList>
            <person name="Jaros S."/>
            <person name="Januszkiewicz K."/>
            <person name="Wedrychowicz H."/>
        </authorList>
    </citation>
    <scope>NUCLEOTIDE SEQUENCE [LARGE SCALE GENOMIC DNA]</scope>
    <source>
        <strain evidence="10">DSM 1682</strain>
    </source>
</reference>
<dbReference type="CDD" id="cd11386">
    <property type="entry name" value="MCP_signal"/>
    <property type="match status" value="1"/>
</dbReference>
<dbReference type="PROSITE" id="PS50885">
    <property type="entry name" value="HAMP"/>
    <property type="match status" value="1"/>
</dbReference>
<keyword evidence="4" id="KW-1133">Transmembrane helix</keyword>
<dbReference type="RefSeq" id="WP_066049908.1">
    <property type="nucleotide sequence ID" value="NZ_CP014223.1"/>
</dbReference>
<gene>
    <name evidence="7" type="primary">trg</name>
    <name evidence="7" type="ORF">CPRO_15730</name>
    <name evidence="8" type="ORF">SAMN02745151_01384</name>
</gene>